<protein>
    <submittedName>
        <fullName evidence="1">Uncharacterized protein</fullName>
    </submittedName>
</protein>
<proteinExistence type="predicted"/>
<name>A0A3L0Y8Q4_ECOLX</name>
<comment type="caution">
    <text evidence="1">The sequence shown here is derived from an EMBL/GenBank/DDBJ whole genome shotgun (WGS) entry which is preliminary data.</text>
</comment>
<evidence type="ECO:0000313" key="1">
    <source>
        <dbReference type="EMBL" id="MHO03623.1"/>
    </source>
</evidence>
<reference evidence="1" key="1">
    <citation type="submission" date="2018-10" db="EMBL/GenBank/DDBJ databases">
        <authorList>
            <consortium name="NARMS: The National Antimicrobial Resistance Monitoring System"/>
        </authorList>
    </citation>
    <scope>NUCLEOTIDE SEQUENCE [LARGE SCALE GENOMIC DNA]</scope>
    <source>
        <strain evidence="1">CVM N17EC0388</strain>
    </source>
</reference>
<dbReference type="EMBL" id="RNRV01000005">
    <property type="protein sequence ID" value="MHO03623.1"/>
    <property type="molecule type" value="Genomic_DNA"/>
</dbReference>
<dbReference type="AlphaFoldDB" id="A0A3L0Y8Q4"/>
<organism evidence="1">
    <name type="scientific">Escherichia coli</name>
    <dbReference type="NCBI Taxonomy" id="562"/>
    <lineage>
        <taxon>Bacteria</taxon>
        <taxon>Pseudomonadati</taxon>
        <taxon>Pseudomonadota</taxon>
        <taxon>Gammaproteobacteria</taxon>
        <taxon>Enterobacterales</taxon>
        <taxon>Enterobacteriaceae</taxon>
        <taxon>Escherichia</taxon>
    </lineage>
</organism>
<accession>A0A3L0Y8Q4</accession>
<sequence>MNIDDANGKDGKKIAKARFNRYLFEYDLGWDFQNIWQWDDQTNSPRLQSVGLMAANNPIGEQTPASDKIDLLLQQMNANLWV</sequence>
<gene>
    <name evidence="1" type="ORF">D9F05_04435</name>
</gene>